<dbReference type="SUPFAM" id="SSF51126">
    <property type="entry name" value="Pectin lyase-like"/>
    <property type="match status" value="1"/>
</dbReference>
<dbReference type="InterPro" id="IPR036709">
    <property type="entry name" value="Autotransporte_beta_dom_sf"/>
</dbReference>
<feature type="domain" description="Autotransporter" evidence="1">
    <location>
        <begin position="1750"/>
        <end position="2063"/>
    </location>
</feature>
<sequence>MLPIFITPMRRFARSHLFLTTALISLVGLPLCPGAARAEMYLDNVDPGDGEIEVADGTWRWWSDIWTDENGENATELPSTEIGVLRGQADDDINLRIGGTVEAGGLTVERGNFTLSGDRLRAGGGTLALSVAEGTALAISSRIDSDTITMNGEGRLYLGGDTTGDITSDADLVLAGNHDGDVVSNDYLSIRGTIDGTVRNNFQLNLRGRVGGLLENNDLMFVVLDSRVGDLTNNGTGRLHVLEDRTLSVDNTVQNSGRLNLSGVLDGDVDTAVDGRVDLFGGRLQGNLANAGTLEGEGTITGHVTNSGTVTAGSNMVVGGMTNDGTVVIGAGNRLEATGSALQNNAQLTVNGNLAGGLDNTATGTMTMGENAIIGGGIDNAGTMQIAGQILGRLSNASSVTTAGDVSVGRLITHTAGTTTIGAGHELTAGERVENRGRTNIDGTLTGDLLNADGTTALRGGTVDGDVQNDATMTGHGRVTGTLDNNDSLTTTGNLRVGRLDNDGTTTVGAGHVLTADQRISNDGTLNVGGAVTVTGSDGIQNNSGATLALDGAEITGNVTNHGTMLVNSSSQVTGDLTNRSDLTLDGTAGDVTLTVDGTFTNSGVVDGTNTSGTPSAMTIVADLVAIEAGAVVNNVNVIGDVLNRSTLTYDQDAFLDGNLTNDSMGEVTVSAGLDVRGNDIGNRGSFLIGTDADSSGAMTNVDALTNEGSFTIASGASASAQSVLNEGDGELIVAGTLTSAAAVENQADMNVSGTLDADLDNAGTTVLAGGTLDGAVTNSGQLQGNGTISDSVTNSGTMAMSGQVSGQIINIGTINQNGTLSVVGLINDELVNIASGGVLRSATTVQNSDRLLLAGQLDAALSNHAGGRVTLSGGNVTGAVSNSSEMTGSGTITGVLTNSGTATIGGRLVAGVTNSGRLESEGTLHTASLVNTGTVEVAAGSTLQSDTAVQNGNQLEVAGRLAADLVNTGTTALSGGTIAGAVTNNGRLTGSGTIDGTLANNAAAYLGGRVTGTVTNDGTLTSNGTLSVAGLANNEQLNVARGSTLLSDSAIVNNGSVNLAGRVQGDLRNLADTTLAGGTLVGRLANSGTLTGSGTIDGTLANSGRATIAGQVERLENTGTLGLSGDLAVGTLINDEVVAIAAGRTLTTGNALLNRDRLTVAGTLDGSLDNRATTTLAGTIDGNVANSGTLSGAGQIAGLLHNRGTLTASGALTIGQLVNDEIVSIGAGSLLRSAATVQNNDRLGLAGTLDADLLNRAGGTATLAGGTLRGDVGNLGTLTGQGTIEGVLQNAGTARIGGRVGTVENLAEGTLRVGGELATEGFVNAGTAIIAEPNRLTMADPDAAAEAAPVAAQNLAGGDLTVDGTLAGSLANAGRLGGGGTITGSVLNRGTAEWDGHIGGTVSNESLLRLGGSVAGGVVNRSGALTTRGTPTILGGLRNESGAQIEVASGSTLVTRTETGAGTASLNAAGAGFALLGTLRGDLLNEGTLNQTGTLDGSLQTSGSATLGGRITGDLIYDGGSLTTRNGLSIGGDFMLNADYTVGAGRQIAAARTVVGSDSTLGLAGTLNGALVNHGMLDASGAQGRVTGAVTNNGTIDLEDDSTGGVLTVGGLSGNGTYALDVNLRDMTADRIVVDGGAARGSYYLSFDLGDRDTIPQSGERLTLIDVDESFGSQNDFVFRHDELPAGSERIVYSIEREAGRGNLDLVSQLNPAMGAIFGNVALVQSLIGSVVNRPTSPFVTSLAYEDTEKPCGIGSWGRAIGGHATANGNTDNGISKVESEVKADYYGMQVGTDLACFDDRFGGWNMAFGVLGGINRGSTSQPVYAINPNNSQDLTAILTSYTSTDFEQRYAGIYATATRERFQADLQYRFERTDFTIANNPLPGYKGLGLDETDFSSDAQTLSGSISYAMPIGDSGWAVLPTMGFAWSKMSTDSIPFEDGYRLSFKDSTRKIGFAGATVAKTFVQEQRNSALYAFATGTWYKDFADPTVSVFASDDTDFEPQVLKSENLGAYGEVSLGANWVKVLGPKARGRQISAGARIDARFGDRLDSVGVSGQFRWQF</sequence>
<proteinExistence type="predicted"/>
<dbReference type="InterPro" id="IPR005546">
    <property type="entry name" value="Autotransporte_beta"/>
</dbReference>
<comment type="caution">
    <text evidence="2">The sequence shown here is derived from an EMBL/GenBank/DDBJ whole genome shotgun (WGS) entry which is preliminary data.</text>
</comment>
<organism evidence="2 3">
    <name type="scientific">Paracoccus simplex</name>
    <dbReference type="NCBI Taxonomy" id="2086346"/>
    <lineage>
        <taxon>Bacteria</taxon>
        <taxon>Pseudomonadati</taxon>
        <taxon>Pseudomonadota</taxon>
        <taxon>Alphaproteobacteria</taxon>
        <taxon>Rhodobacterales</taxon>
        <taxon>Paracoccaceae</taxon>
        <taxon>Paracoccus</taxon>
    </lineage>
</organism>
<dbReference type="Gene3D" id="2.160.20.20">
    <property type="match status" value="2"/>
</dbReference>
<dbReference type="EMBL" id="JBHRXE010000001">
    <property type="protein sequence ID" value="MFC3567968.1"/>
    <property type="molecule type" value="Genomic_DNA"/>
</dbReference>
<keyword evidence="3" id="KW-1185">Reference proteome</keyword>
<evidence type="ECO:0000259" key="1">
    <source>
        <dbReference type="PROSITE" id="PS51208"/>
    </source>
</evidence>
<dbReference type="SUPFAM" id="SSF103515">
    <property type="entry name" value="Autotransporter"/>
    <property type="match status" value="1"/>
</dbReference>
<dbReference type="InterPro" id="IPR012332">
    <property type="entry name" value="Autotransporter_pectin_lyase_C"/>
</dbReference>
<dbReference type="RefSeq" id="WP_379027479.1">
    <property type="nucleotide sequence ID" value="NZ_JBHRXE010000001.1"/>
</dbReference>
<accession>A0ABV7RUS5</accession>
<dbReference type="Proteomes" id="UP001595596">
    <property type="component" value="Unassembled WGS sequence"/>
</dbReference>
<protein>
    <recommendedName>
        <fullName evidence="1">Autotransporter domain-containing protein</fullName>
    </recommendedName>
</protein>
<reference evidence="3" key="1">
    <citation type="journal article" date="2019" name="Int. J. Syst. Evol. Microbiol.">
        <title>The Global Catalogue of Microorganisms (GCM) 10K type strain sequencing project: providing services to taxonomists for standard genome sequencing and annotation.</title>
        <authorList>
            <consortium name="The Broad Institute Genomics Platform"/>
            <consortium name="The Broad Institute Genome Sequencing Center for Infectious Disease"/>
            <person name="Wu L."/>
            <person name="Ma J."/>
        </authorList>
    </citation>
    <scope>NUCLEOTIDE SEQUENCE [LARGE SCALE GENOMIC DNA]</scope>
    <source>
        <strain evidence="3">VKM B-3226</strain>
    </source>
</reference>
<evidence type="ECO:0000313" key="3">
    <source>
        <dbReference type="Proteomes" id="UP001595596"/>
    </source>
</evidence>
<evidence type="ECO:0000313" key="2">
    <source>
        <dbReference type="EMBL" id="MFC3567968.1"/>
    </source>
</evidence>
<dbReference type="InterPro" id="IPR011050">
    <property type="entry name" value="Pectin_lyase_fold/virulence"/>
</dbReference>
<dbReference type="PROSITE" id="PS51208">
    <property type="entry name" value="AUTOTRANSPORTER"/>
    <property type="match status" value="1"/>
</dbReference>
<gene>
    <name evidence="2" type="ORF">ACFOMP_00675</name>
</gene>
<name>A0ABV7RUS5_9RHOB</name>